<keyword evidence="2" id="KW-0812">Transmembrane</keyword>
<keyword evidence="2" id="KW-0472">Membrane</keyword>
<evidence type="ECO:0000256" key="2">
    <source>
        <dbReference type="SAM" id="Phobius"/>
    </source>
</evidence>
<organism evidence="3 4">
    <name type="scientific">Acinetobacter populi</name>
    <dbReference type="NCBI Taxonomy" id="1582270"/>
    <lineage>
        <taxon>Bacteria</taxon>
        <taxon>Pseudomonadati</taxon>
        <taxon>Pseudomonadota</taxon>
        <taxon>Gammaproteobacteria</taxon>
        <taxon>Moraxellales</taxon>
        <taxon>Moraxellaceae</taxon>
        <taxon>Acinetobacter</taxon>
    </lineage>
</organism>
<reference evidence="3 4" key="1">
    <citation type="submission" date="2017-05" db="EMBL/GenBank/DDBJ databases">
        <title>Acinetobacter populi ANC 5415 (= PBJ7), whole genome shotgun sequencing project.</title>
        <authorList>
            <person name="Nemec A."/>
            <person name="Radolfova-Krizova L."/>
        </authorList>
    </citation>
    <scope>NUCLEOTIDE SEQUENCE [LARGE SCALE GENOMIC DNA]</scope>
    <source>
        <strain evidence="3 4">PBJ7</strain>
    </source>
</reference>
<proteinExistence type="predicted"/>
<name>A0A1Z9Z1S6_9GAMM</name>
<feature type="transmembrane region" description="Helical" evidence="2">
    <location>
        <begin position="226"/>
        <end position="253"/>
    </location>
</feature>
<feature type="transmembrane region" description="Helical" evidence="2">
    <location>
        <begin position="131"/>
        <end position="149"/>
    </location>
</feature>
<feature type="transmembrane region" description="Helical" evidence="2">
    <location>
        <begin position="176"/>
        <end position="202"/>
    </location>
</feature>
<dbReference type="RefSeq" id="WP_087619053.1">
    <property type="nucleotide sequence ID" value="NZ_NEXX01000001.1"/>
</dbReference>
<keyword evidence="4" id="KW-1185">Reference proteome</keyword>
<gene>
    <name evidence="3" type="ORF">CAP51_01980</name>
</gene>
<protein>
    <recommendedName>
        <fullName evidence="5">DUF898 domain-containing protein</fullName>
    </recommendedName>
</protein>
<evidence type="ECO:0000256" key="1">
    <source>
        <dbReference type="SAM" id="MobiDB-lite"/>
    </source>
</evidence>
<accession>A0A1Z9Z1S6</accession>
<dbReference type="InterPro" id="IPR010295">
    <property type="entry name" value="DUF898"/>
</dbReference>
<feature type="region of interest" description="Disordered" evidence="1">
    <location>
        <begin position="1"/>
        <end position="28"/>
    </location>
</feature>
<dbReference type="OrthoDB" id="9765721at2"/>
<evidence type="ECO:0008006" key="5">
    <source>
        <dbReference type="Google" id="ProtNLM"/>
    </source>
</evidence>
<feature type="transmembrane region" description="Helical" evidence="2">
    <location>
        <begin position="309"/>
        <end position="330"/>
    </location>
</feature>
<keyword evidence="2" id="KW-1133">Transmembrane helix</keyword>
<feature type="compositionally biased region" description="Polar residues" evidence="1">
    <location>
        <begin position="1"/>
        <end position="21"/>
    </location>
</feature>
<comment type="caution">
    <text evidence="3">The sequence shown here is derived from an EMBL/GenBank/DDBJ whole genome shotgun (WGS) entry which is preliminary data.</text>
</comment>
<dbReference type="Proteomes" id="UP000196536">
    <property type="component" value="Unassembled WGS sequence"/>
</dbReference>
<dbReference type="Pfam" id="PF05987">
    <property type="entry name" value="DUF898"/>
    <property type="match status" value="1"/>
</dbReference>
<feature type="transmembrane region" description="Helical" evidence="2">
    <location>
        <begin position="62"/>
        <end position="81"/>
    </location>
</feature>
<feature type="transmembrane region" description="Helical" evidence="2">
    <location>
        <begin position="102"/>
        <end position="125"/>
    </location>
</feature>
<dbReference type="AlphaFoldDB" id="A0A1Z9Z1S6"/>
<dbReference type="EMBL" id="NEXX01000001">
    <property type="protein sequence ID" value="OUY08410.1"/>
    <property type="molecule type" value="Genomic_DNA"/>
</dbReference>
<sequence>MNNDSLNDPVSNDPLSNNRGPSESVPPQLPDATPIPPAFDHVELSKIWRFAFRGTGLEYFKIWITNLFLTIITLTLYAPWAKVRRLRYLYGNTYLNRRKFDFTGVPVRILVGRLIALGLYFIFILVSQLSVEVYAIAFIIVMLCVPWLIRSSMRFKARNSKYENSRFYFSASMKHTYWVFFCCVIITVFSLGILYPIALLWFKRYQLNHLYIGQLQFKLKAEAGDFFVAVLLPSLAFMVLMIIAIALVAFSYFTGFSPELAFGLAGVLYILAIFYLGPLIQGYLFKATWSNVEVGVSQMHTDINPWKFAWIQMSNSIAIIFSIGLLYAWAMVRIYRYKIESLSITFNDDPQHLINMAQKDYNAIGEEVADIFDFDISL</sequence>
<evidence type="ECO:0000313" key="4">
    <source>
        <dbReference type="Proteomes" id="UP000196536"/>
    </source>
</evidence>
<evidence type="ECO:0000313" key="3">
    <source>
        <dbReference type="EMBL" id="OUY08410.1"/>
    </source>
</evidence>
<feature type="transmembrane region" description="Helical" evidence="2">
    <location>
        <begin position="260"/>
        <end position="280"/>
    </location>
</feature>